<dbReference type="AlphaFoldDB" id="A0A9P4LJR1"/>
<dbReference type="EMBL" id="ML978226">
    <property type="protein sequence ID" value="KAF2027465.1"/>
    <property type="molecule type" value="Genomic_DNA"/>
</dbReference>
<organism evidence="1 2">
    <name type="scientific">Setomelanomma holmii</name>
    <dbReference type="NCBI Taxonomy" id="210430"/>
    <lineage>
        <taxon>Eukaryota</taxon>
        <taxon>Fungi</taxon>
        <taxon>Dikarya</taxon>
        <taxon>Ascomycota</taxon>
        <taxon>Pezizomycotina</taxon>
        <taxon>Dothideomycetes</taxon>
        <taxon>Pleosporomycetidae</taxon>
        <taxon>Pleosporales</taxon>
        <taxon>Pleosporineae</taxon>
        <taxon>Phaeosphaeriaceae</taxon>
        <taxon>Setomelanomma</taxon>
    </lineage>
</organism>
<gene>
    <name evidence="1" type="ORF">EK21DRAFT_114823</name>
</gene>
<evidence type="ECO:0000313" key="1">
    <source>
        <dbReference type="EMBL" id="KAF2027465.1"/>
    </source>
</evidence>
<accession>A0A9P4LJR1</accession>
<sequence>MSRDKNTTRVMHDLVKKTGQFSDLLCLGSIATPRFVVVMQEKIVAARVATNEDARIAAYELLDLLEVSIADPTDALAKSSLAILEACQTHPDTSLQMKIDSVLAKCRGLTRSHVEHELMESPECPRPTHSSGIIKSLHTLSRSLASESPASSASIQGLIKAFVSGAAEHDFGAIENLVDWFVANEIHLEHIVASDVISTMAFMQVCPDRRMQGKAINLVTKWMQAMYPDHNTGTFNPRQHFASLRIPSTKELLKRFASEDGFSGWVIRSVTRLDATRDLDQEHIKEARDVLSFLYILPETGPNLLGARFADALLPAMEDLFDHPEEIVRLRCIGLVKKWRLLIQAQSKLFTTSPDSGGGVPFDINIDKAASEATRSHALNVSSGNHAVTSPDHSQMAPVVEKDHRVEDSSTTVDVSESHAAIEGNIADVSSHVIVHRSGVDIWIKSAQLYLEMDTSTFAMIEQDIRKILTSVIELFGEWDVLSAAKAHAESSLSTVNTISEG</sequence>
<keyword evidence="2" id="KW-1185">Reference proteome</keyword>
<evidence type="ECO:0000313" key="2">
    <source>
        <dbReference type="Proteomes" id="UP000799777"/>
    </source>
</evidence>
<reference evidence="1" key="1">
    <citation type="journal article" date="2020" name="Stud. Mycol.">
        <title>101 Dothideomycetes genomes: a test case for predicting lifestyles and emergence of pathogens.</title>
        <authorList>
            <person name="Haridas S."/>
            <person name="Albert R."/>
            <person name="Binder M."/>
            <person name="Bloem J."/>
            <person name="Labutti K."/>
            <person name="Salamov A."/>
            <person name="Andreopoulos B."/>
            <person name="Baker S."/>
            <person name="Barry K."/>
            <person name="Bills G."/>
            <person name="Bluhm B."/>
            <person name="Cannon C."/>
            <person name="Castanera R."/>
            <person name="Culley D."/>
            <person name="Daum C."/>
            <person name="Ezra D."/>
            <person name="Gonzalez J."/>
            <person name="Henrissat B."/>
            <person name="Kuo A."/>
            <person name="Liang C."/>
            <person name="Lipzen A."/>
            <person name="Lutzoni F."/>
            <person name="Magnuson J."/>
            <person name="Mondo S."/>
            <person name="Nolan M."/>
            <person name="Ohm R."/>
            <person name="Pangilinan J."/>
            <person name="Park H.-J."/>
            <person name="Ramirez L."/>
            <person name="Alfaro M."/>
            <person name="Sun H."/>
            <person name="Tritt A."/>
            <person name="Yoshinaga Y."/>
            <person name="Zwiers L.-H."/>
            <person name="Turgeon B."/>
            <person name="Goodwin S."/>
            <person name="Spatafora J."/>
            <person name="Crous P."/>
            <person name="Grigoriev I."/>
        </authorList>
    </citation>
    <scope>NUCLEOTIDE SEQUENCE</scope>
    <source>
        <strain evidence="1">CBS 110217</strain>
    </source>
</reference>
<name>A0A9P4LJR1_9PLEO</name>
<proteinExistence type="predicted"/>
<protein>
    <submittedName>
        <fullName evidence="1">Uncharacterized protein</fullName>
    </submittedName>
</protein>
<dbReference type="Proteomes" id="UP000799777">
    <property type="component" value="Unassembled WGS sequence"/>
</dbReference>
<comment type="caution">
    <text evidence="1">The sequence shown here is derived from an EMBL/GenBank/DDBJ whole genome shotgun (WGS) entry which is preliminary data.</text>
</comment>